<dbReference type="HOGENOM" id="CLU_2690201_0_0_1"/>
<name>E3MP42_CAERE</name>
<accession>E3MP42</accession>
<dbReference type="AlphaFoldDB" id="E3MP42"/>
<organism evidence="2">
    <name type="scientific">Caenorhabditis remanei</name>
    <name type="common">Caenorhabditis vulgaris</name>
    <dbReference type="NCBI Taxonomy" id="31234"/>
    <lineage>
        <taxon>Eukaryota</taxon>
        <taxon>Metazoa</taxon>
        <taxon>Ecdysozoa</taxon>
        <taxon>Nematoda</taxon>
        <taxon>Chromadorea</taxon>
        <taxon>Rhabditida</taxon>
        <taxon>Rhabditina</taxon>
        <taxon>Rhabditomorpha</taxon>
        <taxon>Rhabditoidea</taxon>
        <taxon>Rhabditidae</taxon>
        <taxon>Peloderinae</taxon>
        <taxon>Caenorhabditis</taxon>
    </lineage>
</organism>
<keyword evidence="2" id="KW-1185">Reference proteome</keyword>
<evidence type="ECO:0000313" key="1">
    <source>
        <dbReference type="EMBL" id="EFP06333.1"/>
    </source>
</evidence>
<protein>
    <submittedName>
        <fullName evidence="1">Uncharacterized protein</fullName>
    </submittedName>
</protein>
<reference evidence="1" key="1">
    <citation type="submission" date="2007-07" db="EMBL/GenBank/DDBJ databases">
        <title>PCAP assembly of the Caenorhabditis remanei genome.</title>
        <authorList>
            <consortium name="The Caenorhabditis remanei Sequencing Consortium"/>
            <person name="Wilson R.K."/>
        </authorList>
    </citation>
    <scope>NUCLEOTIDE SEQUENCE [LARGE SCALE GENOMIC DNA]</scope>
    <source>
        <strain evidence="1">PB4641</strain>
    </source>
</reference>
<dbReference type="EMBL" id="DS268462">
    <property type="protein sequence ID" value="EFP06333.1"/>
    <property type="molecule type" value="Genomic_DNA"/>
</dbReference>
<dbReference type="InParanoid" id="E3MP42"/>
<proteinExistence type="predicted"/>
<dbReference type="Proteomes" id="UP000008281">
    <property type="component" value="Unassembled WGS sequence"/>
</dbReference>
<gene>
    <name evidence="1" type="ORF">CRE_07581</name>
</gene>
<evidence type="ECO:0000313" key="2">
    <source>
        <dbReference type="Proteomes" id="UP000008281"/>
    </source>
</evidence>
<sequence length="74" mass="8158">MVAFIGDNHMLKSRPEVSAKELLNVSSNDAPFSSVVAEIYILCSEAGVECKAKFGKIIDIIPIKKICKDVIQYQ</sequence>